<dbReference type="Proteomes" id="UP000054559">
    <property type="component" value="Unassembled WGS sequence"/>
</dbReference>
<accession>A0A0J8QP67</accession>
<dbReference type="AlphaFoldDB" id="A0A0J8QP67"/>
<sequence length="101" mass="11323">MGRRGSLPLLKQPRSHPPCREDLPIGCPCTLPLYVVVGRNCLLKSTIKRHYWVIPEDSNTCRTIILIGVVVRAIRFRRFTMEQGSMQGQVTTTGAFGSVHC</sequence>
<proteinExistence type="predicted"/>
<protein>
    <submittedName>
        <fullName evidence="1">Uncharacterized protein</fullName>
    </submittedName>
</protein>
<gene>
    <name evidence="1" type="ORF">CISG_04648</name>
</gene>
<name>A0A0J8QP67_COCIT</name>
<reference evidence="2" key="1">
    <citation type="journal article" date="2010" name="Genome Res.">
        <title>Population genomic sequencing of Coccidioides fungi reveals recent hybridization and transposon control.</title>
        <authorList>
            <person name="Neafsey D.E."/>
            <person name="Barker B.M."/>
            <person name="Sharpton T.J."/>
            <person name="Stajich J.E."/>
            <person name="Park D.J."/>
            <person name="Whiston E."/>
            <person name="Hung C.-Y."/>
            <person name="McMahan C."/>
            <person name="White J."/>
            <person name="Sykes S."/>
            <person name="Heiman D."/>
            <person name="Young S."/>
            <person name="Zeng Q."/>
            <person name="Abouelleil A."/>
            <person name="Aftuck L."/>
            <person name="Bessette D."/>
            <person name="Brown A."/>
            <person name="FitzGerald M."/>
            <person name="Lui A."/>
            <person name="Macdonald J.P."/>
            <person name="Priest M."/>
            <person name="Orbach M.J."/>
            <person name="Galgiani J.N."/>
            <person name="Kirkland T.N."/>
            <person name="Cole G.T."/>
            <person name="Birren B.W."/>
            <person name="Henn M.R."/>
            <person name="Taylor J.W."/>
            <person name="Rounsley S.D."/>
        </authorList>
    </citation>
    <scope>NUCLEOTIDE SEQUENCE [LARGE SCALE GENOMIC DNA]</scope>
    <source>
        <strain evidence="2">RMSCC 3703</strain>
    </source>
</reference>
<organism evidence="1 2">
    <name type="scientific">Coccidioides immitis RMSCC 3703</name>
    <dbReference type="NCBI Taxonomy" id="454286"/>
    <lineage>
        <taxon>Eukaryota</taxon>
        <taxon>Fungi</taxon>
        <taxon>Dikarya</taxon>
        <taxon>Ascomycota</taxon>
        <taxon>Pezizomycotina</taxon>
        <taxon>Eurotiomycetes</taxon>
        <taxon>Eurotiomycetidae</taxon>
        <taxon>Onygenales</taxon>
        <taxon>Onygenaceae</taxon>
        <taxon>Coccidioides</taxon>
    </lineage>
</organism>
<evidence type="ECO:0000313" key="1">
    <source>
        <dbReference type="EMBL" id="KMU74299.1"/>
    </source>
</evidence>
<dbReference type="EMBL" id="DS268134">
    <property type="protein sequence ID" value="KMU74299.1"/>
    <property type="molecule type" value="Genomic_DNA"/>
</dbReference>
<evidence type="ECO:0000313" key="2">
    <source>
        <dbReference type="Proteomes" id="UP000054559"/>
    </source>
</evidence>